<evidence type="ECO:0000259" key="1">
    <source>
        <dbReference type="PROSITE" id="PS50011"/>
    </source>
</evidence>
<dbReference type="Pfam" id="PF00069">
    <property type="entry name" value="Pkinase"/>
    <property type="match status" value="1"/>
</dbReference>
<dbReference type="SMART" id="SM00220">
    <property type="entry name" value="S_TKc"/>
    <property type="match status" value="1"/>
</dbReference>
<dbReference type="AlphaFoldDB" id="A0A6C0H1Y8"/>
<dbReference type="SUPFAM" id="SSF56112">
    <property type="entry name" value="Protein kinase-like (PK-like)"/>
    <property type="match status" value="1"/>
</dbReference>
<dbReference type="EMBL" id="MN739850">
    <property type="protein sequence ID" value="QHT74469.1"/>
    <property type="molecule type" value="Genomic_DNA"/>
</dbReference>
<dbReference type="GO" id="GO:0044773">
    <property type="term" value="P:mitotic DNA damage checkpoint signaling"/>
    <property type="evidence" value="ECO:0007669"/>
    <property type="project" value="TreeGrafter"/>
</dbReference>
<reference evidence="2" key="1">
    <citation type="journal article" date="2020" name="Nature">
        <title>Giant virus diversity and host interactions through global metagenomics.</title>
        <authorList>
            <person name="Schulz F."/>
            <person name="Roux S."/>
            <person name="Paez-Espino D."/>
            <person name="Jungbluth S."/>
            <person name="Walsh D.A."/>
            <person name="Denef V.J."/>
            <person name="McMahon K.D."/>
            <person name="Konstantinidis K.T."/>
            <person name="Eloe-Fadrosh E.A."/>
            <person name="Kyrpides N.C."/>
            <person name="Woyke T."/>
        </authorList>
    </citation>
    <scope>NUCLEOTIDE SEQUENCE</scope>
    <source>
        <strain evidence="2">GVMAG-M-3300023179-59</strain>
    </source>
</reference>
<protein>
    <recommendedName>
        <fullName evidence="1">Protein kinase domain-containing protein</fullName>
    </recommendedName>
</protein>
<dbReference type="PROSITE" id="PS50011">
    <property type="entry name" value="PROTEIN_KINASE_DOM"/>
    <property type="match status" value="1"/>
</dbReference>
<dbReference type="GO" id="GO:0005634">
    <property type="term" value="C:nucleus"/>
    <property type="evidence" value="ECO:0007669"/>
    <property type="project" value="TreeGrafter"/>
</dbReference>
<feature type="domain" description="Protein kinase" evidence="1">
    <location>
        <begin position="75"/>
        <end position="350"/>
    </location>
</feature>
<dbReference type="InterPro" id="IPR000719">
    <property type="entry name" value="Prot_kinase_dom"/>
</dbReference>
<dbReference type="Gene3D" id="1.10.510.10">
    <property type="entry name" value="Transferase(Phosphotransferase) domain 1"/>
    <property type="match status" value="1"/>
</dbReference>
<dbReference type="GO" id="GO:0005524">
    <property type="term" value="F:ATP binding"/>
    <property type="evidence" value="ECO:0007669"/>
    <property type="project" value="InterPro"/>
</dbReference>
<sequence>MSGETQYKERQIKLTGLIYPNGETRPIEIKKSIVSLCDTSNTALKYSLIHLGRLNKNFSKNFNNNLECESKDINKTNVNVLGEGGFNTVYDLDENRVLRMTREDSSSKYSASNNDLYVKLGIMSQTSRLKNDLKQERIRNMELLGCMVQMYLTSEKGCNCNYICKVYDIGYSNKDKKGGGVYSILEKVPHEMAVLQEHFQTVRFLTEYGKNKYIQKNNNHILAVTACDNNKVKRIFFEILEAIKCMQLNRYVHIDIKPANIGLSEEMNVKIYDFGSSRHVDNYYLYPTKKELDATTPLYEDPYYEKSGGILHLNFDIYSVGVMLIEFFSILKNYRMVNIKYQLTLYITNL</sequence>
<dbReference type="PANTHER" id="PTHR44167">
    <property type="entry name" value="OVARIAN-SPECIFIC SERINE/THREONINE-PROTEIN KINASE LOK-RELATED"/>
    <property type="match status" value="1"/>
</dbReference>
<name>A0A6C0H1Y8_9ZZZZ</name>
<proteinExistence type="predicted"/>
<dbReference type="InterPro" id="IPR011009">
    <property type="entry name" value="Kinase-like_dom_sf"/>
</dbReference>
<evidence type="ECO:0000313" key="2">
    <source>
        <dbReference type="EMBL" id="QHT74469.1"/>
    </source>
</evidence>
<dbReference type="GO" id="GO:0004674">
    <property type="term" value="F:protein serine/threonine kinase activity"/>
    <property type="evidence" value="ECO:0007669"/>
    <property type="project" value="TreeGrafter"/>
</dbReference>
<dbReference type="PANTHER" id="PTHR44167:SF24">
    <property type="entry name" value="SERINE_THREONINE-PROTEIN KINASE CHK2"/>
    <property type="match status" value="1"/>
</dbReference>
<organism evidence="2">
    <name type="scientific">viral metagenome</name>
    <dbReference type="NCBI Taxonomy" id="1070528"/>
    <lineage>
        <taxon>unclassified sequences</taxon>
        <taxon>metagenomes</taxon>
        <taxon>organismal metagenomes</taxon>
    </lineage>
</organism>
<accession>A0A6C0H1Y8</accession>